<accession>A0ABS7ZR75</accession>
<keyword evidence="2" id="KW-0732">Signal</keyword>
<dbReference type="Pfam" id="PF05275">
    <property type="entry name" value="CopB"/>
    <property type="match status" value="1"/>
</dbReference>
<reference evidence="3 4" key="1">
    <citation type="submission" date="2020-12" db="EMBL/GenBank/DDBJ databases">
        <title>Novel Thalassolituus-related marine hydrocarbonoclastic bacteria mediated algae-derived hydrocarbons mineralization in twilight zone of the northern South China Sea.</title>
        <authorList>
            <person name="Dong C."/>
        </authorList>
    </citation>
    <scope>NUCLEOTIDE SEQUENCE [LARGE SCALE GENOMIC DNA]</scope>
    <source>
        <strain evidence="3 4">IMCC1826</strain>
    </source>
</reference>
<keyword evidence="4" id="KW-1185">Reference proteome</keyword>
<feature type="chain" id="PRO_5046033308" evidence="2">
    <location>
        <begin position="23"/>
        <end position="266"/>
    </location>
</feature>
<name>A0ABS7ZR75_9GAMM</name>
<dbReference type="RefSeq" id="WP_225672744.1">
    <property type="nucleotide sequence ID" value="NZ_JAEDAH010000024.1"/>
</dbReference>
<dbReference type="Proteomes" id="UP000714380">
    <property type="component" value="Unassembled WGS sequence"/>
</dbReference>
<evidence type="ECO:0000313" key="4">
    <source>
        <dbReference type="Proteomes" id="UP000714380"/>
    </source>
</evidence>
<organism evidence="3 4">
    <name type="scientific">Thalassolituus marinus</name>
    <dbReference type="NCBI Taxonomy" id="671053"/>
    <lineage>
        <taxon>Bacteria</taxon>
        <taxon>Pseudomonadati</taxon>
        <taxon>Pseudomonadota</taxon>
        <taxon>Gammaproteobacteria</taxon>
        <taxon>Oceanospirillales</taxon>
        <taxon>Oceanospirillaceae</taxon>
        <taxon>Thalassolituus</taxon>
    </lineage>
</organism>
<protein>
    <submittedName>
        <fullName evidence="3">Copper resistance protein B</fullName>
    </submittedName>
</protein>
<evidence type="ECO:0000256" key="2">
    <source>
        <dbReference type="SAM" id="SignalP"/>
    </source>
</evidence>
<feature type="region of interest" description="Disordered" evidence="1">
    <location>
        <begin position="23"/>
        <end position="43"/>
    </location>
</feature>
<proteinExistence type="predicted"/>
<evidence type="ECO:0000256" key="1">
    <source>
        <dbReference type="SAM" id="MobiDB-lite"/>
    </source>
</evidence>
<gene>
    <name evidence="3" type="ORF">I9W95_05655</name>
</gene>
<feature type="signal peptide" evidence="2">
    <location>
        <begin position="1"/>
        <end position="22"/>
    </location>
</feature>
<dbReference type="EMBL" id="JAEDAH010000024">
    <property type="protein sequence ID" value="MCA6063090.1"/>
    <property type="molecule type" value="Genomic_DNA"/>
</dbReference>
<sequence>MNKILLTSLCLLTTLPLTSVRANTEDASGGRDPHAHSNGFTLTSGPYSMPAPRQLVLADEHHFGSVIVDRLEYQPDNEFSEYELNAWYGTTWNRLLLSSEGEVEDGEFSSETDLLWQHALTAFWDTRLGIRLDQASEGENQQWLAAGISGLAPWWIESSAMLYLNDNGQLAFTLSGEHELLFTQRLLLNSQLELSGYGKDDQQQAQAAGLAQVRAGIRLRYDLSRHFGPYAGIDWKYSLGENADYLRQAGEPTDNAEFVVGLHFWF</sequence>
<comment type="caution">
    <text evidence="3">The sequence shown here is derived from an EMBL/GenBank/DDBJ whole genome shotgun (WGS) entry which is preliminary data.</text>
</comment>
<dbReference type="InterPro" id="IPR007939">
    <property type="entry name" value="Cu-R_B_prcur"/>
</dbReference>
<evidence type="ECO:0000313" key="3">
    <source>
        <dbReference type="EMBL" id="MCA6063090.1"/>
    </source>
</evidence>